<evidence type="ECO:0000313" key="8">
    <source>
        <dbReference type="Proteomes" id="UP001064933"/>
    </source>
</evidence>
<dbReference type="InterPro" id="IPR027417">
    <property type="entry name" value="P-loop_NTPase"/>
</dbReference>
<evidence type="ECO:0000256" key="4">
    <source>
        <dbReference type="ARBA" id="ARBA00022741"/>
    </source>
</evidence>
<evidence type="ECO:0000313" key="7">
    <source>
        <dbReference type="EMBL" id="UXH81052.1"/>
    </source>
</evidence>
<organism evidence="7 8">
    <name type="scientific">Roseateles amylovorans</name>
    <dbReference type="NCBI Taxonomy" id="2978473"/>
    <lineage>
        <taxon>Bacteria</taxon>
        <taxon>Pseudomonadati</taxon>
        <taxon>Pseudomonadota</taxon>
        <taxon>Betaproteobacteria</taxon>
        <taxon>Burkholderiales</taxon>
        <taxon>Sphaerotilaceae</taxon>
        <taxon>Roseateles</taxon>
    </lineage>
</organism>
<dbReference type="InterPro" id="IPR017871">
    <property type="entry name" value="ABC_transporter-like_CS"/>
</dbReference>
<dbReference type="Gene3D" id="3.40.50.300">
    <property type="entry name" value="P-loop containing nucleotide triphosphate hydrolases"/>
    <property type="match status" value="1"/>
</dbReference>
<dbReference type="Proteomes" id="UP001064933">
    <property type="component" value="Chromosome"/>
</dbReference>
<dbReference type="InterPro" id="IPR003593">
    <property type="entry name" value="AAA+_ATPase"/>
</dbReference>
<dbReference type="CDD" id="cd03257">
    <property type="entry name" value="ABC_NikE_OppD_transporters"/>
    <property type="match status" value="1"/>
</dbReference>
<keyword evidence="4" id="KW-0547">Nucleotide-binding</keyword>
<proteinExistence type="inferred from homology"/>
<dbReference type="PIRSF" id="PIRSF037116">
    <property type="entry name" value="CP_lyase_PhnK"/>
    <property type="match status" value="1"/>
</dbReference>
<keyword evidence="3" id="KW-1003">Cell membrane</keyword>
<dbReference type="InterPro" id="IPR012700">
    <property type="entry name" value="PhnK"/>
</dbReference>
<keyword evidence="2" id="KW-0813">Transport</keyword>
<evidence type="ECO:0000256" key="3">
    <source>
        <dbReference type="ARBA" id="ARBA00022475"/>
    </source>
</evidence>
<dbReference type="SMART" id="SM00382">
    <property type="entry name" value="AAA"/>
    <property type="match status" value="1"/>
</dbReference>
<dbReference type="PROSITE" id="PS00211">
    <property type="entry name" value="ABC_TRANSPORTER_1"/>
    <property type="match status" value="1"/>
</dbReference>
<dbReference type="Pfam" id="PF00005">
    <property type="entry name" value="ABC_tran"/>
    <property type="match status" value="1"/>
</dbReference>
<dbReference type="PANTHER" id="PTHR43776:SF7">
    <property type="entry name" value="D,D-DIPEPTIDE TRANSPORT ATP-BINDING PROTEIN DDPF-RELATED"/>
    <property type="match status" value="1"/>
</dbReference>
<dbReference type="GO" id="GO:0005524">
    <property type="term" value="F:ATP binding"/>
    <property type="evidence" value="ECO:0007669"/>
    <property type="project" value="UniProtKB-KW"/>
</dbReference>
<feature type="domain" description="ABC transporter" evidence="6">
    <location>
        <begin position="7"/>
        <end position="245"/>
    </location>
</feature>
<dbReference type="PANTHER" id="PTHR43776">
    <property type="entry name" value="TRANSPORT ATP-BINDING PROTEIN"/>
    <property type="match status" value="1"/>
</dbReference>
<keyword evidence="5 7" id="KW-0067">ATP-binding</keyword>
<evidence type="ECO:0000259" key="6">
    <source>
        <dbReference type="PROSITE" id="PS50893"/>
    </source>
</evidence>
<dbReference type="InterPro" id="IPR003439">
    <property type="entry name" value="ABC_transporter-like_ATP-bd"/>
</dbReference>
<name>A0ABY6BBS1_9BURK</name>
<evidence type="ECO:0000256" key="2">
    <source>
        <dbReference type="ARBA" id="ARBA00022448"/>
    </source>
</evidence>
<gene>
    <name evidence="7" type="ORF">N4261_01800</name>
</gene>
<dbReference type="SUPFAM" id="SSF52540">
    <property type="entry name" value="P-loop containing nucleoside triphosphate hydrolases"/>
    <property type="match status" value="1"/>
</dbReference>
<keyword evidence="8" id="KW-1185">Reference proteome</keyword>
<dbReference type="PROSITE" id="PS50893">
    <property type="entry name" value="ABC_TRANSPORTER_2"/>
    <property type="match status" value="1"/>
</dbReference>
<dbReference type="EMBL" id="CP104562">
    <property type="protein sequence ID" value="UXH81052.1"/>
    <property type="molecule type" value="Genomic_DNA"/>
</dbReference>
<protein>
    <submittedName>
        <fullName evidence="7">ATP-binding cassette domain-containing protein</fullName>
    </submittedName>
</protein>
<accession>A0ABY6BBS1</accession>
<evidence type="ECO:0000256" key="1">
    <source>
        <dbReference type="ARBA" id="ARBA00005417"/>
    </source>
</evidence>
<evidence type="ECO:0000256" key="5">
    <source>
        <dbReference type="ARBA" id="ARBA00022840"/>
    </source>
</evidence>
<reference evidence="7" key="1">
    <citation type="submission" date="2022-10" db="EMBL/GenBank/DDBJ databases">
        <title>Characterization and whole genome sequencing of a new Roseateles species, isolated from fresh water.</title>
        <authorList>
            <person name="Guliayeva D.Y."/>
            <person name="Akhremchuk A.E."/>
            <person name="Sikolenko M.A."/>
            <person name="Valentovich L.N."/>
            <person name="Sidarenka A.V."/>
        </authorList>
    </citation>
    <scope>NUCLEOTIDE SEQUENCE</scope>
    <source>
        <strain evidence="7">BIM B-1768</strain>
    </source>
</reference>
<dbReference type="InterPro" id="IPR050319">
    <property type="entry name" value="ABC_transp_ATP-bind"/>
</dbReference>
<sequence length="249" mass="26876">MSTPALIEVQGLGQRYAGRSVLRDVSFRLQPGESLGVIGESGAGKSTLARLVMGLERPSAGEVRWSGLAVQALSAKERRALRAQVQMVFQDPYGSLDPRWRVGRSVMEPLDALSMGEAQRQQRLAEVLAAVGMEIDAAMRFPHQFSGGQRQRLAIARALTTKPRLIVADEPLSALDVSVQAQILSLLRDLQQREGISLVLVSHDLAAVEVLCDQALVLRDGAVLEQGATAQVLGEPQHPYTRSLLAALA</sequence>
<keyword evidence="3" id="KW-0472">Membrane</keyword>
<comment type="similarity">
    <text evidence="1">Belongs to the ABC transporter superfamily.</text>
</comment>